<dbReference type="InterPro" id="IPR011138">
    <property type="entry name" value="Cytochrome_b-558"/>
</dbReference>
<dbReference type="GO" id="GO:0046872">
    <property type="term" value="F:metal ion binding"/>
    <property type="evidence" value="ECO:0007669"/>
    <property type="project" value="UniProtKB-KW"/>
</dbReference>
<evidence type="ECO:0000313" key="11">
    <source>
        <dbReference type="Proteomes" id="UP000476064"/>
    </source>
</evidence>
<evidence type="ECO:0000256" key="8">
    <source>
        <dbReference type="PIRSR" id="PIRSR000170-1"/>
    </source>
</evidence>
<protein>
    <submittedName>
        <fullName evidence="10">Succinate dehydrogenase</fullName>
    </submittedName>
</protein>
<dbReference type="PIRSF" id="PIRSF000170">
    <property type="entry name" value="Succ_dh_cyt_b558"/>
    <property type="match status" value="1"/>
</dbReference>
<keyword evidence="2 8" id="KW-0349">Heme</keyword>
<comment type="subcellular location">
    <subcellularLocation>
        <location evidence="1">Membrane</location>
    </subcellularLocation>
</comment>
<evidence type="ECO:0000256" key="6">
    <source>
        <dbReference type="ARBA" id="ARBA00023004"/>
    </source>
</evidence>
<dbReference type="Pfam" id="PF01127">
    <property type="entry name" value="Sdh_cyt"/>
    <property type="match status" value="1"/>
</dbReference>
<organism evidence="10 11">
    <name type="scientific">Paenibacillus lycopersici</name>
    <dbReference type="NCBI Taxonomy" id="2704462"/>
    <lineage>
        <taxon>Bacteria</taxon>
        <taxon>Bacillati</taxon>
        <taxon>Bacillota</taxon>
        <taxon>Bacilli</taxon>
        <taxon>Bacillales</taxon>
        <taxon>Paenibacillaceae</taxon>
        <taxon>Paenibacillus</taxon>
    </lineage>
</organism>
<dbReference type="Proteomes" id="UP000476064">
    <property type="component" value="Chromosome"/>
</dbReference>
<keyword evidence="7 9" id="KW-0472">Membrane</keyword>
<feature type="binding site" description="axial binding residue" evidence="8">
    <location>
        <position position="113"/>
    </location>
    <ligand>
        <name>heme</name>
        <dbReference type="ChEBI" id="CHEBI:30413"/>
    </ligand>
    <ligandPart>
        <name>Fe</name>
        <dbReference type="ChEBI" id="CHEBI:18248"/>
    </ligandPart>
</feature>
<dbReference type="NCBIfam" id="TIGR02046">
    <property type="entry name" value="sdhC_b558_fam"/>
    <property type="match status" value="1"/>
</dbReference>
<dbReference type="InterPro" id="IPR000701">
    <property type="entry name" value="SuccDH_FuR_B_TM-su"/>
</dbReference>
<evidence type="ECO:0000313" key="10">
    <source>
        <dbReference type="EMBL" id="QHT60049.1"/>
    </source>
</evidence>
<gene>
    <name evidence="10" type="ORF">GXP70_08895</name>
</gene>
<dbReference type="RefSeq" id="WP_162356114.1">
    <property type="nucleotide sequence ID" value="NZ_CP048209.1"/>
</dbReference>
<feature type="binding site" description="axial binding residue" evidence="8">
    <location>
        <position position="70"/>
    </location>
    <ligand>
        <name>heme</name>
        <dbReference type="ChEBI" id="CHEBI:30413"/>
    </ligand>
    <ligandPart>
        <name>Fe</name>
        <dbReference type="ChEBI" id="CHEBI:18248"/>
    </ligandPart>
</feature>
<dbReference type="AlphaFoldDB" id="A0A6C0FYK2"/>
<dbReference type="KEGG" id="plyc:GXP70_08895"/>
<feature type="binding site" description="axial binding residue" evidence="8">
    <location>
        <position position="158"/>
    </location>
    <ligand>
        <name>heme</name>
        <dbReference type="ChEBI" id="CHEBI:30413"/>
    </ligand>
    <ligandPart>
        <name>Fe</name>
        <dbReference type="ChEBI" id="CHEBI:18248"/>
    </ligandPart>
</feature>
<dbReference type="InterPro" id="IPR016002">
    <property type="entry name" value="Succ_DH_cyt_b558_Firmicute"/>
</dbReference>
<evidence type="ECO:0000256" key="2">
    <source>
        <dbReference type="ARBA" id="ARBA00022617"/>
    </source>
</evidence>
<evidence type="ECO:0000256" key="5">
    <source>
        <dbReference type="ARBA" id="ARBA00022989"/>
    </source>
</evidence>
<dbReference type="Gene3D" id="1.20.1300.10">
    <property type="entry name" value="Fumarate reductase/succinate dehydrogenase, transmembrane subunit"/>
    <property type="match status" value="1"/>
</dbReference>
<evidence type="ECO:0000256" key="7">
    <source>
        <dbReference type="ARBA" id="ARBA00023136"/>
    </source>
</evidence>
<evidence type="ECO:0000256" key="1">
    <source>
        <dbReference type="ARBA" id="ARBA00004370"/>
    </source>
</evidence>
<accession>A0A6C0FYK2</accession>
<evidence type="ECO:0000256" key="4">
    <source>
        <dbReference type="ARBA" id="ARBA00022723"/>
    </source>
</evidence>
<dbReference type="CDD" id="cd03497">
    <property type="entry name" value="SQR_TypeB_1_TM"/>
    <property type="match status" value="1"/>
</dbReference>
<keyword evidence="3 9" id="KW-0812">Transmembrane</keyword>
<reference evidence="10 11" key="1">
    <citation type="submission" date="2020-01" db="EMBL/GenBank/DDBJ databases">
        <title>Paenibacillus sp. nov., isolated from tomato rhizosphere.</title>
        <authorList>
            <person name="Weon H.-Y."/>
            <person name="Lee S.A."/>
        </authorList>
    </citation>
    <scope>NUCLEOTIDE SEQUENCE [LARGE SCALE GENOMIC DNA]</scope>
    <source>
        <strain evidence="10 11">12200R-189</strain>
    </source>
</reference>
<dbReference type="GO" id="GO:0016020">
    <property type="term" value="C:membrane"/>
    <property type="evidence" value="ECO:0007669"/>
    <property type="project" value="UniProtKB-SubCell"/>
</dbReference>
<dbReference type="EMBL" id="CP048209">
    <property type="protein sequence ID" value="QHT60049.1"/>
    <property type="molecule type" value="Genomic_DNA"/>
</dbReference>
<name>A0A6C0FYK2_9BACL</name>
<feature type="transmembrane region" description="Helical" evidence="9">
    <location>
        <begin position="12"/>
        <end position="34"/>
    </location>
</feature>
<keyword evidence="11" id="KW-1185">Reference proteome</keyword>
<evidence type="ECO:0000256" key="3">
    <source>
        <dbReference type="ARBA" id="ARBA00022692"/>
    </source>
</evidence>
<feature type="transmembrane region" description="Helical" evidence="9">
    <location>
        <begin position="184"/>
        <end position="204"/>
    </location>
</feature>
<feature type="transmembrane region" description="Helical" evidence="9">
    <location>
        <begin position="97"/>
        <end position="115"/>
    </location>
</feature>
<feature type="transmembrane region" description="Helical" evidence="9">
    <location>
        <begin position="145"/>
        <end position="172"/>
    </location>
</feature>
<evidence type="ECO:0000256" key="9">
    <source>
        <dbReference type="SAM" id="Phobius"/>
    </source>
</evidence>
<sequence>MKGNSYFSRKLHSLLGVIPLGLFIIEHMITNFSAYEKGPQGFADSVKWLNDLPLVFFLELIGIWLPLLFHGVYGLYVAYQSNLNSGRFQYGRNWAFTLQRITGVITFIFIFWHLYQTRLQVALGNVTHEQLGNEMHSITSNGFYFVLYIIGILAATFHFSNGMWAFLVSWGITIGPRAQRVSSYIWMGVFVIVAVLFLLSLVSFRGDEFKEAASAALQATNLV</sequence>
<proteinExistence type="predicted"/>
<dbReference type="InterPro" id="IPR034804">
    <property type="entry name" value="SQR/QFR_C/D"/>
</dbReference>
<feature type="transmembrane region" description="Helical" evidence="9">
    <location>
        <begin position="54"/>
        <end position="76"/>
    </location>
</feature>
<feature type="binding site" description="axial binding residue" evidence="8">
    <location>
        <position position="27"/>
    </location>
    <ligand>
        <name>heme</name>
        <dbReference type="ChEBI" id="CHEBI:30413"/>
    </ligand>
    <ligandPart>
        <name>Fe</name>
        <dbReference type="ChEBI" id="CHEBI:18248"/>
    </ligandPart>
</feature>
<dbReference type="SUPFAM" id="SSF81343">
    <property type="entry name" value="Fumarate reductase respiratory complex transmembrane subunits"/>
    <property type="match status" value="1"/>
</dbReference>
<keyword evidence="5 9" id="KW-1133">Transmembrane helix</keyword>
<keyword evidence="6 8" id="KW-0408">Iron</keyword>
<keyword evidence="4 8" id="KW-0479">Metal-binding</keyword>